<feature type="domain" description="BACON" evidence="1">
    <location>
        <begin position="59"/>
        <end position="109"/>
    </location>
</feature>
<dbReference type="Pfam" id="PF13004">
    <property type="entry name" value="BACON"/>
    <property type="match status" value="1"/>
</dbReference>
<dbReference type="AlphaFoldDB" id="A0A4Y1WU72"/>
<evidence type="ECO:0000313" key="3">
    <source>
        <dbReference type="EMBL" id="BBL04571.1"/>
    </source>
</evidence>
<dbReference type="Proteomes" id="UP000318946">
    <property type="component" value="Chromosome"/>
</dbReference>
<dbReference type="OrthoDB" id="1050691at2"/>
<dbReference type="Pfam" id="PF19190">
    <property type="entry name" value="BACON_2"/>
    <property type="match status" value="1"/>
</dbReference>
<name>A0A4Y1WU72_9BACT</name>
<protein>
    <recommendedName>
        <fullName evidence="1 2">BACON domain-containing protein</fullName>
    </recommendedName>
</protein>
<accession>A0A4Y1WU72</accession>
<proteinExistence type="predicted"/>
<dbReference type="KEGG" id="acou:A5CBH24_18840"/>
<organism evidence="3 4">
    <name type="scientific">Alistipes communis</name>
    <dbReference type="NCBI Taxonomy" id="2585118"/>
    <lineage>
        <taxon>Bacteria</taxon>
        <taxon>Pseudomonadati</taxon>
        <taxon>Bacteroidota</taxon>
        <taxon>Bacteroidia</taxon>
        <taxon>Bacteroidales</taxon>
        <taxon>Rikenellaceae</taxon>
        <taxon>Alistipes</taxon>
    </lineage>
</organism>
<evidence type="ECO:0000313" key="4">
    <source>
        <dbReference type="Proteomes" id="UP000318946"/>
    </source>
</evidence>
<feature type="domain" description="BACON" evidence="2">
    <location>
        <begin position="121"/>
        <end position="201"/>
    </location>
</feature>
<dbReference type="RefSeq" id="WP_081584242.1">
    <property type="nucleotide sequence ID" value="NZ_AP019735.1"/>
</dbReference>
<evidence type="ECO:0000259" key="1">
    <source>
        <dbReference type="Pfam" id="PF13004"/>
    </source>
</evidence>
<reference evidence="4" key="1">
    <citation type="submission" date="2019-06" db="EMBL/GenBank/DDBJ databases">
        <title>Alistipes onderdonkii subsp. vulgaris subsp. nov., Alistipes dispar sp. nov. and Alistipes communis sp. nov., isolated from human faeces, and creation of Alistipes onderdonkii subsp. onderdonkii subsp. nov.</title>
        <authorList>
            <person name="Sakamoto M."/>
            <person name="Ikeyama N."/>
            <person name="Ogata Y."/>
            <person name="Suda W."/>
            <person name="Iino T."/>
            <person name="Hattori M."/>
            <person name="Ohkuma M."/>
        </authorList>
    </citation>
    <scope>NUCLEOTIDE SEQUENCE [LARGE SCALE GENOMIC DNA]</scope>
    <source>
        <strain evidence="4">5CBH24</strain>
    </source>
</reference>
<dbReference type="EMBL" id="AP019735">
    <property type="protein sequence ID" value="BBL04571.1"/>
    <property type="molecule type" value="Genomic_DNA"/>
</dbReference>
<gene>
    <name evidence="3" type="ORF">A5CBH24_18840</name>
</gene>
<evidence type="ECO:0000259" key="2">
    <source>
        <dbReference type="Pfam" id="PF19190"/>
    </source>
</evidence>
<dbReference type="InterPro" id="IPR024361">
    <property type="entry name" value="BACON"/>
</dbReference>
<dbReference type="PROSITE" id="PS51257">
    <property type="entry name" value="PROKAR_LIPOPROTEIN"/>
    <property type="match status" value="1"/>
</dbReference>
<dbReference type="Gene3D" id="2.60.40.10">
    <property type="entry name" value="Immunoglobulins"/>
    <property type="match status" value="2"/>
</dbReference>
<dbReference type="GeneID" id="78342604"/>
<dbReference type="InterPro" id="IPR013783">
    <property type="entry name" value="Ig-like_fold"/>
</dbReference>
<keyword evidence="4" id="KW-1185">Reference proteome</keyword>
<dbReference type="CDD" id="cd14948">
    <property type="entry name" value="BACON"/>
    <property type="match status" value="2"/>
</dbReference>
<sequence length="411" mass="44141">MRKWFTWCLLTAVAFVGSGCSDDDDGGQVKLAFSKRTAVFGAGGGAVSINVDAAGAWSAAQPEAGWLEVEYDATSMRLHAEANPSPEVRQAEVVVTTGDYTATIDVAQEPAEPVTLDVKGPESYVFDSEGGEILLSVASNAAWTASVDQTWCVLSTDPERGLATLTVAEPNTGDKTLTATLTVEAGTEVNGAKQTFSLSQQMRGENPYFRIPGTFSITADHWMLRGVDQGAGTRGSCVIEEDLYNQYFNLSALTFDGQGEPMRMEALALNLPYNREECYVSIPLGQLLATFEEKDMMVYLVAINVKNSTFTTGSGAVTGVVSDDFRTITLHGLPEEYQTLGLISRKISDTSQVGMFGDIYYPSGEGIVLAREAASASPASLPVAFSSVQRGDVVRLRAHTTGRINRIEQFN</sequence>